<evidence type="ECO:0000313" key="3">
    <source>
        <dbReference type="Proteomes" id="UP000025229"/>
    </source>
</evidence>
<dbReference type="AlphaFoldDB" id="A0A023X4M3"/>
<dbReference type="Pfam" id="PF11236">
    <property type="entry name" value="DUF3037"/>
    <property type="match status" value="1"/>
</dbReference>
<dbReference type="STRING" id="42256.RradSPS_2015"/>
<name>A0A023X4M3_RUBRA</name>
<reference evidence="2" key="2">
    <citation type="submission" date="2023-11" db="EMBL/GenBank/DDBJ databases">
        <title>MicrobeMod: A computational toolkit for identifying prokaryotic methylation and restriction-modification with nanopore sequencing.</title>
        <authorList>
            <person name="Crits-Christoph A."/>
            <person name="Kang S.C."/>
            <person name="Lee H."/>
            <person name="Ostrov N."/>
        </authorList>
    </citation>
    <scope>NUCLEOTIDE SEQUENCE</scope>
    <source>
        <strain evidence="2">ATCC 51242</strain>
    </source>
</reference>
<dbReference type="PATRIC" id="fig|42256.3.peg.2053"/>
<accession>A0A023X4M3</accession>
<protein>
    <submittedName>
        <fullName evidence="2">DUF3037 domain-containing protein</fullName>
    </submittedName>
</protein>
<proteinExistence type="predicted"/>
<dbReference type="eggNOG" id="ENOG5032SI8">
    <property type="taxonomic scope" value="Bacteria"/>
</dbReference>
<evidence type="ECO:0000313" key="2">
    <source>
        <dbReference type="EMBL" id="MDX5894703.1"/>
    </source>
</evidence>
<keyword evidence="3" id="KW-1185">Reference proteome</keyword>
<evidence type="ECO:0000313" key="1">
    <source>
        <dbReference type="EMBL" id="AHY47298.1"/>
    </source>
</evidence>
<dbReference type="Proteomes" id="UP000025229">
    <property type="component" value="Chromosome"/>
</dbReference>
<dbReference type="RefSeq" id="WP_038682447.1">
    <property type="nucleotide sequence ID" value="NZ_CP007514.1"/>
</dbReference>
<dbReference type="EMBL" id="JAWXXX010000001">
    <property type="protein sequence ID" value="MDX5894703.1"/>
    <property type="molecule type" value="Genomic_DNA"/>
</dbReference>
<dbReference type="KEGG" id="rrd:RradSPS_2015"/>
<dbReference type="HOGENOM" id="CLU_138456_0_0_11"/>
<dbReference type="Proteomes" id="UP001281130">
    <property type="component" value="Unassembled WGS sequence"/>
</dbReference>
<dbReference type="InterPro" id="IPR021398">
    <property type="entry name" value="DUF3037"/>
</dbReference>
<gene>
    <name evidence="1" type="ORF">RradSPS_2015</name>
    <name evidence="2" type="ORF">SIL72_11790</name>
</gene>
<organism evidence="1 3">
    <name type="scientific">Rubrobacter radiotolerans</name>
    <name type="common">Arthrobacter radiotolerans</name>
    <dbReference type="NCBI Taxonomy" id="42256"/>
    <lineage>
        <taxon>Bacteria</taxon>
        <taxon>Bacillati</taxon>
        <taxon>Actinomycetota</taxon>
        <taxon>Rubrobacteria</taxon>
        <taxon>Rubrobacterales</taxon>
        <taxon>Rubrobacteraceae</taxon>
        <taxon>Rubrobacter</taxon>
    </lineage>
</organism>
<dbReference type="EMBL" id="CP007514">
    <property type="protein sequence ID" value="AHY47298.1"/>
    <property type="molecule type" value="Genomic_DNA"/>
</dbReference>
<reference evidence="1 3" key="1">
    <citation type="submission" date="2014-03" db="EMBL/GenBank/DDBJ databases">
        <title>Complete genome sequence of the Radio-Resistant Rubrobacter radiotolerans RSPS-4.</title>
        <authorList>
            <person name="Egas C.C."/>
            <person name="Barroso C.C."/>
            <person name="Froufe H.J.C."/>
            <person name="Pacheco J.J."/>
            <person name="Albuquerque L.L."/>
            <person name="da Costa M.M.S."/>
        </authorList>
    </citation>
    <scope>NUCLEOTIDE SEQUENCE [LARGE SCALE GENOMIC DNA]</scope>
    <source>
        <strain evidence="1 3">RSPS-4</strain>
    </source>
</reference>
<sequence length="128" mass="14281">MHLYEYAVLRVVPRPEREEAINAGVVLYCRDKRFLSAAVHLDGERLRSLCGDLPPELVRRHLESVCLVCAGGERAGALGALPDRERFGRVVAPRDTVIQPSAVHTGLTDDPEGTLRRLFERLVLRLEG</sequence>